<dbReference type="GO" id="GO:0016020">
    <property type="term" value="C:membrane"/>
    <property type="evidence" value="ECO:0007669"/>
    <property type="project" value="UniProtKB-SubCell"/>
</dbReference>
<dbReference type="RefSeq" id="XP_062750638.1">
    <property type="nucleotide sequence ID" value="XM_062894516.1"/>
</dbReference>
<keyword evidence="5" id="KW-0571">Peptide transport</keyword>
<evidence type="ECO:0008006" key="13">
    <source>
        <dbReference type="Google" id="ProtNLM"/>
    </source>
</evidence>
<evidence type="ECO:0000313" key="12">
    <source>
        <dbReference type="Proteomes" id="UP001273209"/>
    </source>
</evidence>
<evidence type="ECO:0000256" key="10">
    <source>
        <dbReference type="SAM" id="Phobius"/>
    </source>
</evidence>
<comment type="similarity">
    <text evidence="2">Belongs to the oligopeptide OPT transporter family.</text>
</comment>
<keyword evidence="8 10" id="KW-0472">Membrane</keyword>
<feature type="region of interest" description="Disordered" evidence="9">
    <location>
        <begin position="1"/>
        <end position="20"/>
    </location>
</feature>
<sequence length="891" mass="100765">MSEEIEKPVVQEQEDAGGALGEKSCSHFPFFSFPSYLTEDALRMLNNIPWPHQGHNDPDELPGRIVEDQMAERDLHVTEDDLLEARELAATYTLEEVRDLLNTFYRLHKRDPNFPLDVIEKIEAFLHNDDLFGHPEKHEQQISEMKIQAALIITNSPYAEVRSVVSPHDDPTMPCSTIRAWVLGILFSGGIAFINSFFGLRQPAIYVTSNVPQLLAYPLGKLLEWLLPDVGITLFGVRHSLNPGPFNKKEHMLITLMTSIAKSAPYTNNVILAQVLPQYFNQPWALNFGYQLLIALSSNFIGYSLAGICRRFLVYPSYCVWPQALVTIALNSAFHSEGNIPAVGPFGKVWRMSRFRFFLYAFIFMFIYFWFPNYIFGALGIFSWMTWIAPNNASLNHITGVVNGLGLNPLPTFDWNVFTYAIDPLMAPFFSTFNLFIGMFLSMFVVIAIYYTNTYDAAYLPINSNEPYDHYGKRYNVTSILDSRGIIDNEKYQAYSQPYLSAGYVTYYLFSFSTYSAALAYGFLYHRLEIMMGFRDLVNSFRPSKKAEIEKGQVLDVHNRLMRKYREVPEWWYLIVLVLSAALGCAAIAHWPTYTSPGVVFYGIGLCLIFMVPTGIIYAMTGIETLLDILAELIGGSFVQGNALALCFFKTYGYVTCSHALSFSIDLKIAHYVKIPPRFTFFAQMVPTLVSTFVGVGIVSYQVHLKDICTENAPFKFACPNQTSFFTGVTLWGTVGPKRLWGVGGQYSETLVGFPLGIVVVVMFWLLGKYFPKNRVLRATHPVALLNGGLYWAPYNLCYIWPAVPVAFLSWIYVKERFLTLWSKYNFVLSAAFSAGIAISAIIQFFALTYRGITLDWWGNNVVSMGCEGTACPLKKLPEGEFFGPAPGHYN</sequence>
<reference evidence="11" key="1">
    <citation type="submission" date="2023-11" db="EMBL/GenBank/DDBJ databases">
        <title>The genome sequences of three competitors of mushroom-forming fungi.</title>
        <authorList>
            <person name="Beijen E."/>
            <person name="Ohm R.A."/>
        </authorList>
    </citation>
    <scope>NUCLEOTIDE SEQUENCE</scope>
    <source>
        <strain evidence="11">CBS 100526</strain>
    </source>
</reference>
<feature type="transmembrane region" description="Helical" evidence="10">
    <location>
        <begin position="826"/>
        <end position="848"/>
    </location>
</feature>
<dbReference type="GO" id="GO:0015031">
    <property type="term" value="P:protein transport"/>
    <property type="evidence" value="ECO:0007669"/>
    <property type="project" value="UniProtKB-KW"/>
</dbReference>
<accession>A0AAE1I5T5</accession>
<dbReference type="GeneID" id="87914421"/>
<evidence type="ECO:0000256" key="3">
    <source>
        <dbReference type="ARBA" id="ARBA00022448"/>
    </source>
</evidence>
<dbReference type="InterPro" id="IPR004813">
    <property type="entry name" value="OPT"/>
</dbReference>
<keyword evidence="3" id="KW-0813">Transport</keyword>
<evidence type="ECO:0000313" key="11">
    <source>
        <dbReference type="EMBL" id="KAK4061188.1"/>
    </source>
</evidence>
<feature type="transmembrane region" description="Helical" evidence="10">
    <location>
        <begin position="425"/>
        <end position="451"/>
    </location>
</feature>
<feature type="transmembrane region" description="Helical" evidence="10">
    <location>
        <begin position="180"/>
        <end position="200"/>
    </location>
</feature>
<gene>
    <name evidence="11" type="ORF">Triagg1_10444</name>
</gene>
<evidence type="ECO:0000256" key="7">
    <source>
        <dbReference type="ARBA" id="ARBA00022989"/>
    </source>
</evidence>
<evidence type="ECO:0000256" key="8">
    <source>
        <dbReference type="ARBA" id="ARBA00023136"/>
    </source>
</evidence>
<name>A0AAE1I5T5_9HYPO</name>
<organism evidence="11 12">
    <name type="scientific">Trichoderma aggressivum f. europaeum</name>
    <dbReference type="NCBI Taxonomy" id="173218"/>
    <lineage>
        <taxon>Eukaryota</taxon>
        <taxon>Fungi</taxon>
        <taxon>Dikarya</taxon>
        <taxon>Ascomycota</taxon>
        <taxon>Pezizomycotina</taxon>
        <taxon>Sordariomycetes</taxon>
        <taxon>Hypocreomycetidae</taxon>
        <taxon>Hypocreales</taxon>
        <taxon>Hypocreaceae</taxon>
        <taxon>Trichoderma</taxon>
    </lineage>
</organism>
<evidence type="ECO:0000256" key="6">
    <source>
        <dbReference type="ARBA" id="ARBA00022927"/>
    </source>
</evidence>
<dbReference type="NCBIfam" id="TIGR00727">
    <property type="entry name" value="ISP4_OPT"/>
    <property type="match status" value="1"/>
</dbReference>
<dbReference type="AlphaFoldDB" id="A0AAE1I5T5"/>
<dbReference type="InterPro" id="IPR004648">
    <property type="entry name" value="Oligpept_transpt"/>
</dbReference>
<feature type="transmembrane region" description="Helical" evidence="10">
    <location>
        <begin position="599"/>
        <end position="620"/>
    </location>
</feature>
<proteinExistence type="inferred from homology"/>
<keyword evidence="12" id="KW-1185">Reference proteome</keyword>
<feature type="transmembrane region" description="Helical" evidence="10">
    <location>
        <begin position="751"/>
        <end position="771"/>
    </location>
</feature>
<dbReference type="PANTHER" id="PTHR22601">
    <property type="entry name" value="ISP4 LIKE PROTEIN"/>
    <property type="match status" value="1"/>
</dbReference>
<keyword evidence="6" id="KW-0653">Protein transport</keyword>
<comment type="caution">
    <text evidence="11">The sequence shown here is derived from an EMBL/GenBank/DDBJ whole genome shotgun (WGS) entry which is preliminary data.</text>
</comment>
<dbReference type="NCBIfam" id="TIGR00728">
    <property type="entry name" value="OPT_sfam"/>
    <property type="match status" value="1"/>
</dbReference>
<feature type="transmembrane region" description="Helical" evidence="10">
    <location>
        <begin position="394"/>
        <end position="413"/>
    </location>
</feature>
<feature type="transmembrane region" description="Helical" evidence="10">
    <location>
        <begin position="357"/>
        <end position="382"/>
    </location>
</feature>
<feature type="transmembrane region" description="Helical" evidence="10">
    <location>
        <begin position="571"/>
        <end position="593"/>
    </location>
</feature>
<dbReference type="EMBL" id="JAWRVG010000073">
    <property type="protein sequence ID" value="KAK4061188.1"/>
    <property type="molecule type" value="Genomic_DNA"/>
</dbReference>
<feature type="transmembrane region" description="Helical" evidence="10">
    <location>
        <begin position="505"/>
        <end position="525"/>
    </location>
</feature>
<evidence type="ECO:0000256" key="9">
    <source>
        <dbReference type="SAM" id="MobiDB-lite"/>
    </source>
</evidence>
<keyword evidence="4 10" id="KW-0812">Transmembrane</keyword>
<keyword evidence="7 10" id="KW-1133">Transmembrane helix</keyword>
<evidence type="ECO:0000256" key="5">
    <source>
        <dbReference type="ARBA" id="ARBA00022856"/>
    </source>
</evidence>
<evidence type="ECO:0000256" key="1">
    <source>
        <dbReference type="ARBA" id="ARBA00004141"/>
    </source>
</evidence>
<dbReference type="Pfam" id="PF03169">
    <property type="entry name" value="OPT"/>
    <property type="match status" value="1"/>
</dbReference>
<protein>
    <recommendedName>
        <fullName evidence="13">OPT oligopeptide transporter</fullName>
    </recommendedName>
</protein>
<comment type="subcellular location">
    <subcellularLocation>
        <location evidence="1">Membrane</location>
        <topology evidence="1">Multi-pass membrane protein</topology>
    </subcellularLocation>
</comment>
<evidence type="ECO:0000256" key="2">
    <source>
        <dbReference type="ARBA" id="ARBA00008807"/>
    </source>
</evidence>
<dbReference type="Proteomes" id="UP001273209">
    <property type="component" value="Unassembled WGS sequence"/>
</dbReference>
<dbReference type="GO" id="GO:0035673">
    <property type="term" value="F:oligopeptide transmembrane transporter activity"/>
    <property type="evidence" value="ECO:0007669"/>
    <property type="project" value="InterPro"/>
</dbReference>
<feature type="transmembrane region" description="Helical" evidence="10">
    <location>
        <begin position="791"/>
        <end position="814"/>
    </location>
</feature>
<evidence type="ECO:0000256" key="4">
    <source>
        <dbReference type="ARBA" id="ARBA00022692"/>
    </source>
</evidence>